<feature type="transmembrane region" description="Helical" evidence="2">
    <location>
        <begin position="100"/>
        <end position="120"/>
    </location>
</feature>
<keyword evidence="4" id="KW-0645">Protease</keyword>
<feature type="transmembrane region" description="Helical" evidence="2">
    <location>
        <begin position="311"/>
        <end position="338"/>
    </location>
</feature>
<keyword evidence="2" id="KW-0812">Transmembrane</keyword>
<dbReference type="GO" id="GO:0080120">
    <property type="term" value="P:CAAX-box protein maturation"/>
    <property type="evidence" value="ECO:0007669"/>
    <property type="project" value="UniProtKB-ARBA"/>
</dbReference>
<proteinExistence type="predicted"/>
<dbReference type="Proteomes" id="UP000317238">
    <property type="component" value="Unassembled WGS sequence"/>
</dbReference>
<name>A0A5C5Y3J2_9PLAN</name>
<protein>
    <submittedName>
        <fullName evidence="4">CAAX amino terminal protease self-immunity</fullName>
    </submittedName>
</protein>
<feature type="region of interest" description="Disordered" evidence="1">
    <location>
        <begin position="216"/>
        <end position="250"/>
    </location>
</feature>
<feature type="transmembrane region" description="Helical" evidence="2">
    <location>
        <begin position="140"/>
        <end position="165"/>
    </location>
</feature>
<feature type="domain" description="CAAX prenyl protease 2/Lysostaphin resistance protein A-like" evidence="3">
    <location>
        <begin position="304"/>
        <end position="356"/>
    </location>
</feature>
<feature type="transmembrane region" description="Helical" evidence="2">
    <location>
        <begin position="54"/>
        <end position="80"/>
    </location>
</feature>
<feature type="transmembrane region" description="Helical" evidence="2">
    <location>
        <begin position="6"/>
        <end position="28"/>
    </location>
</feature>
<evidence type="ECO:0000313" key="4">
    <source>
        <dbReference type="EMBL" id="TWT69251.1"/>
    </source>
</evidence>
<accession>A0A5C5Y3J2</accession>
<reference evidence="4 5" key="1">
    <citation type="submission" date="2019-02" db="EMBL/GenBank/DDBJ databases">
        <title>Deep-cultivation of Planctomycetes and their phenomic and genomic characterization uncovers novel biology.</title>
        <authorList>
            <person name="Wiegand S."/>
            <person name="Jogler M."/>
            <person name="Boedeker C."/>
            <person name="Pinto D."/>
            <person name="Vollmers J."/>
            <person name="Rivas-Marin E."/>
            <person name="Kohn T."/>
            <person name="Peeters S.H."/>
            <person name="Heuer A."/>
            <person name="Rast P."/>
            <person name="Oberbeckmann S."/>
            <person name="Bunk B."/>
            <person name="Jeske O."/>
            <person name="Meyerdierks A."/>
            <person name="Storesund J.E."/>
            <person name="Kallscheuer N."/>
            <person name="Luecker S."/>
            <person name="Lage O.M."/>
            <person name="Pohl T."/>
            <person name="Merkel B.J."/>
            <person name="Hornburger P."/>
            <person name="Mueller R.-W."/>
            <person name="Bruemmer F."/>
            <person name="Labrenz M."/>
            <person name="Spormann A.M."/>
            <person name="Op Den Camp H."/>
            <person name="Overmann J."/>
            <person name="Amann R."/>
            <person name="Jetten M.S.M."/>
            <person name="Mascher T."/>
            <person name="Medema M.H."/>
            <person name="Devos D.P."/>
            <person name="Kaster A.-K."/>
            <person name="Ovreas L."/>
            <person name="Rohde M."/>
            <person name="Galperin M.Y."/>
            <person name="Jogler C."/>
        </authorList>
    </citation>
    <scope>NUCLEOTIDE SEQUENCE [LARGE SCALE GENOMIC DNA]</scope>
    <source>
        <strain evidence="4 5">Pan14r</strain>
    </source>
</reference>
<evidence type="ECO:0000256" key="1">
    <source>
        <dbReference type="SAM" id="MobiDB-lite"/>
    </source>
</evidence>
<sequence>MGSVVQTLLGGLLLALFPASLIAWITLLKRRITSGRLSALLPYRPRPLPHWSPLTFLVLMGLFLVAGPLVRLAFASVGLVDWPESGTSSSSAAPQRSAELMIGATVFLVSCLLTGVYIYVMAPQRFGVVGLRPTWSGVRLGLIASVLVLPPLMILMAAVSWLVPYEHEVLDVMEKQLSVASFLKLFFVTAILTPIVEEFSVRVVLQGSLQGLADAGKVRPWHEDGQADSNNATAESTPTPPTDTDTPSTDAYAGIESAQAASHAPESTNPTSTNPVQWVYQPIPGRPEPPPPPADAGGFRPADWPIVVTSLFFALLHFGQGLAPVPLFFLSLALGYLYRQTGNITASIVVHMVLNSLTMIVTFVTLMTEA</sequence>
<dbReference type="AlphaFoldDB" id="A0A5C5Y3J2"/>
<evidence type="ECO:0000256" key="2">
    <source>
        <dbReference type="SAM" id="Phobius"/>
    </source>
</evidence>
<dbReference type="GO" id="GO:0006508">
    <property type="term" value="P:proteolysis"/>
    <property type="evidence" value="ECO:0007669"/>
    <property type="project" value="UniProtKB-KW"/>
</dbReference>
<evidence type="ECO:0000259" key="3">
    <source>
        <dbReference type="Pfam" id="PF02517"/>
    </source>
</evidence>
<gene>
    <name evidence="4" type="ORF">Pan14r_15360</name>
</gene>
<keyword evidence="4" id="KW-0378">Hydrolase</keyword>
<evidence type="ECO:0000313" key="5">
    <source>
        <dbReference type="Proteomes" id="UP000317238"/>
    </source>
</evidence>
<organism evidence="4 5">
    <name type="scientific">Crateriforma conspicua</name>
    <dbReference type="NCBI Taxonomy" id="2527996"/>
    <lineage>
        <taxon>Bacteria</taxon>
        <taxon>Pseudomonadati</taxon>
        <taxon>Planctomycetota</taxon>
        <taxon>Planctomycetia</taxon>
        <taxon>Planctomycetales</taxon>
        <taxon>Planctomycetaceae</taxon>
        <taxon>Crateriforma</taxon>
    </lineage>
</organism>
<feature type="compositionally biased region" description="Basic and acidic residues" evidence="1">
    <location>
        <begin position="216"/>
        <end position="225"/>
    </location>
</feature>
<dbReference type="Pfam" id="PF02517">
    <property type="entry name" value="Rce1-like"/>
    <property type="match status" value="1"/>
</dbReference>
<comment type="caution">
    <text evidence="4">The sequence shown here is derived from an EMBL/GenBank/DDBJ whole genome shotgun (WGS) entry which is preliminary data.</text>
</comment>
<dbReference type="PANTHER" id="PTHR43592:SF15">
    <property type="entry name" value="CAAX AMINO TERMINAL PROTEASE FAMILY PROTEIN"/>
    <property type="match status" value="1"/>
</dbReference>
<dbReference type="GO" id="GO:0004175">
    <property type="term" value="F:endopeptidase activity"/>
    <property type="evidence" value="ECO:0007669"/>
    <property type="project" value="UniProtKB-ARBA"/>
</dbReference>
<keyword evidence="5" id="KW-1185">Reference proteome</keyword>
<feature type="transmembrane region" description="Helical" evidence="2">
    <location>
        <begin position="344"/>
        <end position="366"/>
    </location>
</feature>
<feature type="transmembrane region" description="Helical" evidence="2">
    <location>
        <begin position="177"/>
        <end position="196"/>
    </location>
</feature>
<keyword evidence="2" id="KW-0472">Membrane</keyword>
<keyword evidence="2" id="KW-1133">Transmembrane helix</keyword>
<dbReference type="InterPro" id="IPR003675">
    <property type="entry name" value="Rce1/LyrA-like_dom"/>
</dbReference>
<dbReference type="RefSeq" id="WP_165701279.1">
    <property type="nucleotide sequence ID" value="NZ_CP036319.1"/>
</dbReference>
<dbReference type="PANTHER" id="PTHR43592">
    <property type="entry name" value="CAAX AMINO TERMINAL PROTEASE"/>
    <property type="match status" value="1"/>
</dbReference>
<dbReference type="EMBL" id="SJPL01000001">
    <property type="protein sequence ID" value="TWT69251.1"/>
    <property type="molecule type" value="Genomic_DNA"/>
</dbReference>